<dbReference type="InterPro" id="IPR014044">
    <property type="entry name" value="CAP_dom"/>
</dbReference>
<evidence type="ECO:0000259" key="4">
    <source>
        <dbReference type="SMART" id="SM00198"/>
    </source>
</evidence>
<dbReference type="GeneID" id="113500887"/>
<evidence type="ECO:0000256" key="1">
    <source>
        <dbReference type="ARBA" id="ARBA00004613"/>
    </source>
</evidence>
<dbReference type="GO" id="GO:0005576">
    <property type="term" value="C:extracellular region"/>
    <property type="evidence" value="ECO:0007669"/>
    <property type="project" value="UniProtKB-SubCell"/>
</dbReference>
<evidence type="ECO:0000313" key="6">
    <source>
        <dbReference type="RefSeq" id="XP_026737612.1"/>
    </source>
</evidence>
<evidence type="ECO:0000313" key="8">
    <source>
        <dbReference type="RefSeq" id="XP_026737614.1"/>
    </source>
</evidence>
<dbReference type="SUPFAM" id="SSF55797">
    <property type="entry name" value="PR-1-like"/>
    <property type="match status" value="1"/>
</dbReference>
<sequence length="222" mass="25398">MELKVIFLLTFLTIAQCQLIPLSCAQIRAFVDGHNSRRLLLAQGRVPGQPAASKMNIVLWDEELHVKAAKWALSNKNFHNPDKHIPSGRFTTGENLYWYYTTDSKYNLNPDMALESWFGEHANFTYGPLQESDFDNSKNYQIGHYTQMAWSDSIYIGCAISQTRKNRWNNFYVVCNYGPGGNYVNETPYETSADSNGKLYCGTKDCSQPYGPKCENDRYNII</sequence>
<keyword evidence="2" id="KW-0964">Secreted</keyword>
<dbReference type="RefSeq" id="XP_026737613.1">
    <property type="nucleotide sequence ID" value="XM_026881812.1"/>
</dbReference>
<evidence type="ECO:0000256" key="3">
    <source>
        <dbReference type="SAM" id="SignalP"/>
    </source>
</evidence>
<reference evidence="6 7" key="1">
    <citation type="submission" date="2025-04" db="UniProtKB">
        <authorList>
            <consortium name="RefSeq"/>
        </authorList>
    </citation>
    <scope>IDENTIFICATION</scope>
</reference>
<keyword evidence="3" id="KW-0732">Signal</keyword>
<dbReference type="InterPro" id="IPR018244">
    <property type="entry name" value="Allrgn_V5/Tpx1_CS"/>
</dbReference>
<dbReference type="Gene3D" id="3.40.33.10">
    <property type="entry name" value="CAP"/>
    <property type="match status" value="1"/>
</dbReference>
<protein>
    <submittedName>
        <fullName evidence="6 7">Venom allergen 5-like</fullName>
    </submittedName>
</protein>
<dbReference type="InterPro" id="IPR035940">
    <property type="entry name" value="CAP_sf"/>
</dbReference>
<dbReference type="KEGG" id="tnl:113500890"/>
<proteinExistence type="predicted"/>
<dbReference type="RefSeq" id="XP_026737614.1">
    <property type="nucleotide sequence ID" value="XM_026881813.1"/>
</dbReference>
<dbReference type="CDD" id="cd05380">
    <property type="entry name" value="CAP_euk"/>
    <property type="match status" value="1"/>
</dbReference>
<feature type="domain" description="SCP" evidence="4">
    <location>
        <begin position="25"/>
        <end position="185"/>
    </location>
</feature>
<dbReference type="SMART" id="SM00198">
    <property type="entry name" value="SCP"/>
    <property type="match status" value="1"/>
</dbReference>
<dbReference type="OrthoDB" id="414826at2759"/>
<dbReference type="PROSITE" id="PS01009">
    <property type="entry name" value="CRISP_1"/>
    <property type="match status" value="1"/>
</dbReference>
<evidence type="ECO:0000313" key="5">
    <source>
        <dbReference type="Proteomes" id="UP000322000"/>
    </source>
</evidence>
<dbReference type="PRINTS" id="PR00837">
    <property type="entry name" value="V5TPXLIKE"/>
</dbReference>
<dbReference type="KEGG" id="tnl:113500887"/>
<evidence type="ECO:0000256" key="2">
    <source>
        <dbReference type="ARBA" id="ARBA00022525"/>
    </source>
</evidence>
<comment type="subcellular location">
    <subcellularLocation>
        <location evidence="1">Secreted</location>
    </subcellularLocation>
</comment>
<keyword evidence="5" id="KW-1185">Reference proteome</keyword>
<gene>
    <name evidence="6" type="primary">LOC113500887</name>
    <name evidence="7" type="synonym">LOC113500890</name>
    <name evidence="8" type="synonym">LOC113500891</name>
</gene>
<accession>A0A7E5WB02</accession>
<dbReference type="Proteomes" id="UP000322000">
    <property type="component" value="Chromosome 14"/>
</dbReference>
<dbReference type="AlphaFoldDB" id="A0A7E5WB02"/>
<dbReference type="PROSITE" id="PS01010">
    <property type="entry name" value="CRISP_2"/>
    <property type="match status" value="1"/>
</dbReference>
<evidence type="ECO:0000313" key="7">
    <source>
        <dbReference type="RefSeq" id="XP_026737613.1"/>
    </source>
</evidence>
<dbReference type="InterPro" id="IPR001283">
    <property type="entry name" value="CRISP-related"/>
</dbReference>
<name>A0A7E5WB02_TRINI</name>
<organism evidence="5 6">
    <name type="scientific">Trichoplusia ni</name>
    <name type="common">Cabbage looper</name>
    <dbReference type="NCBI Taxonomy" id="7111"/>
    <lineage>
        <taxon>Eukaryota</taxon>
        <taxon>Metazoa</taxon>
        <taxon>Ecdysozoa</taxon>
        <taxon>Arthropoda</taxon>
        <taxon>Hexapoda</taxon>
        <taxon>Insecta</taxon>
        <taxon>Pterygota</taxon>
        <taxon>Neoptera</taxon>
        <taxon>Endopterygota</taxon>
        <taxon>Lepidoptera</taxon>
        <taxon>Glossata</taxon>
        <taxon>Ditrysia</taxon>
        <taxon>Noctuoidea</taxon>
        <taxon>Noctuidae</taxon>
        <taxon>Plusiinae</taxon>
        <taxon>Trichoplusia</taxon>
    </lineage>
</organism>
<dbReference type="KEGG" id="tnl:113500891"/>
<feature type="signal peptide" evidence="3">
    <location>
        <begin position="1"/>
        <end position="17"/>
    </location>
</feature>
<dbReference type="PANTHER" id="PTHR10334">
    <property type="entry name" value="CYSTEINE-RICH SECRETORY PROTEIN-RELATED"/>
    <property type="match status" value="1"/>
</dbReference>
<dbReference type="RefSeq" id="XP_026737612.1">
    <property type="nucleotide sequence ID" value="XM_026881811.1"/>
</dbReference>
<feature type="chain" id="PRO_5044656604" evidence="3">
    <location>
        <begin position="18"/>
        <end position="222"/>
    </location>
</feature>
<dbReference type="Pfam" id="PF00188">
    <property type="entry name" value="CAP"/>
    <property type="match status" value="1"/>
</dbReference>